<dbReference type="AlphaFoldDB" id="A0AAD3SDK0"/>
<proteinExistence type="predicted"/>
<dbReference type="Proteomes" id="UP001279734">
    <property type="component" value="Unassembled WGS sequence"/>
</dbReference>
<gene>
    <name evidence="1" type="ORF">Nepgr_010774</name>
</gene>
<name>A0AAD3SDK0_NEPGR</name>
<keyword evidence="2" id="KW-1185">Reference proteome</keyword>
<evidence type="ECO:0000313" key="2">
    <source>
        <dbReference type="Proteomes" id="UP001279734"/>
    </source>
</evidence>
<evidence type="ECO:0000313" key="1">
    <source>
        <dbReference type="EMBL" id="GMH08934.1"/>
    </source>
</evidence>
<sequence length="156" mass="17008">MTKGNAEDGVAPATLSLSGTFINLIVLIGKLCLSNSSTPSVERIGSTLKNCVLGKGAVGESCNAGGSETIEGNSMANAWVSEYNFRNFHSYMQHLTALRAFFHNFNLKENHHLVRDSIYKSRKFLWNSSCDARGLGPPIMMLINTDVLIHCPVTLC</sequence>
<dbReference type="EMBL" id="BSYO01000008">
    <property type="protein sequence ID" value="GMH08934.1"/>
    <property type="molecule type" value="Genomic_DNA"/>
</dbReference>
<reference evidence="1" key="1">
    <citation type="submission" date="2023-05" db="EMBL/GenBank/DDBJ databases">
        <title>Nepenthes gracilis genome sequencing.</title>
        <authorList>
            <person name="Fukushima K."/>
        </authorList>
    </citation>
    <scope>NUCLEOTIDE SEQUENCE</scope>
    <source>
        <strain evidence="1">SING2019-196</strain>
    </source>
</reference>
<organism evidence="1 2">
    <name type="scientific">Nepenthes gracilis</name>
    <name type="common">Slender pitcher plant</name>
    <dbReference type="NCBI Taxonomy" id="150966"/>
    <lineage>
        <taxon>Eukaryota</taxon>
        <taxon>Viridiplantae</taxon>
        <taxon>Streptophyta</taxon>
        <taxon>Embryophyta</taxon>
        <taxon>Tracheophyta</taxon>
        <taxon>Spermatophyta</taxon>
        <taxon>Magnoliopsida</taxon>
        <taxon>eudicotyledons</taxon>
        <taxon>Gunneridae</taxon>
        <taxon>Pentapetalae</taxon>
        <taxon>Caryophyllales</taxon>
        <taxon>Nepenthaceae</taxon>
        <taxon>Nepenthes</taxon>
    </lineage>
</organism>
<accession>A0AAD3SDK0</accession>
<protein>
    <submittedName>
        <fullName evidence="1">Uncharacterized protein</fullName>
    </submittedName>
</protein>
<comment type="caution">
    <text evidence="1">The sequence shown here is derived from an EMBL/GenBank/DDBJ whole genome shotgun (WGS) entry which is preliminary data.</text>
</comment>